<feature type="region of interest" description="Disordered" evidence="1">
    <location>
        <begin position="127"/>
        <end position="149"/>
    </location>
</feature>
<dbReference type="EMBL" id="AUZY01008736">
    <property type="protein sequence ID" value="EQD44981.1"/>
    <property type="molecule type" value="Genomic_DNA"/>
</dbReference>
<sequence length="149" mass="16358">FRHSAITRLVKDPQIAPAIVGHMVGWVPGTRRLRTYSHLSGRDVREALDRRFGIAAGEATVEEPRSPRMCARCETTNAADAVFCRACGGPLSLAATEQLAQARSDAKALRRILQRPEVVEFLARMMATERKEPAPHAGTPSRSKSRARA</sequence>
<evidence type="ECO:0000256" key="1">
    <source>
        <dbReference type="SAM" id="MobiDB-lite"/>
    </source>
</evidence>
<reference evidence="2" key="2">
    <citation type="journal article" date="2014" name="ISME J.">
        <title>Microbial stratification in low pH oxic and suboxic macroscopic growths along an acid mine drainage.</title>
        <authorList>
            <person name="Mendez-Garcia C."/>
            <person name="Mesa V."/>
            <person name="Sprenger R.R."/>
            <person name="Richter M."/>
            <person name="Diez M.S."/>
            <person name="Solano J."/>
            <person name="Bargiela R."/>
            <person name="Golyshina O.V."/>
            <person name="Manteca A."/>
            <person name="Ramos J.L."/>
            <person name="Gallego J.R."/>
            <person name="Llorente I."/>
            <person name="Martins Dos Santos V.A."/>
            <person name="Jensen O.N."/>
            <person name="Pelaez A.I."/>
            <person name="Sanchez J."/>
            <person name="Ferrer M."/>
        </authorList>
    </citation>
    <scope>NUCLEOTIDE SEQUENCE</scope>
</reference>
<name>T0ZAI6_9ZZZZ</name>
<feature type="non-terminal residue" evidence="2">
    <location>
        <position position="1"/>
    </location>
</feature>
<dbReference type="AlphaFoldDB" id="T0ZAI6"/>
<proteinExistence type="predicted"/>
<gene>
    <name evidence="2" type="ORF">B1B_13269</name>
</gene>
<reference evidence="2" key="1">
    <citation type="submission" date="2013-08" db="EMBL/GenBank/DDBJ databases">
        <authorList>
            <person name="Mendez C."/>
            <person name="Richter M."/>
            <person name="Ferrer M."/>
            <person name="Sanchez J."/>
        </authorList>
    </citation>
    <scope>NUCLEOTIDE SEQUENCE</scope>
</reference>
<comment type="caution">
    <text evidence="2">The sequence shown here is derived from an EMBL/GenBank/DDBJ whole genome shotgun (WGS) entry which is preliminary data.</text>
</comment>
<protein>
    <submittedName>
        <fullName evidence="2">Phage integrase</fullName>
    </submittedName>
</protein>
<accession>T0ZAI6</accession>
<organism evidence="2">
    <name type="scientific">mine drainage metagenome</name>
    <dbReference type="NCBI Taxonomy" id="410659"/>
    <lineage>
        <taxon>unclassified sequences</taxon>
        <taxon>metagenomes</taxon>
        <taxon>ecological metagenomes</taxon>
    </lineage>
</organism>
<evidence type="ECO:0000313" key="2">
    <source>
        <dbReference type="EMBL" id="EQD44981.1"/>
    </source>
</evidence>